<proteinExistence type="predicted"/>
<feature type="transmembrane region" description="Helical" evidence="1">
    <location>
        <begin position="29"/>
        <end position="48"/>
    </location>
</feature>
<comment type="caution">
    <text evidence="2">The sequence shown here is derived from an EMBL/GenBank/DDBJ whole genome shotgun (WGS) entry which is preliminary data.</text>
</comment>
<dbReference type="RefSeq" id="WP_175605682.1">
    <property type="nucleotide sequence ID" value="NZ_JABWGO010000015.1"/>
</dbReference>
<evidence type="ECO:0000313" key="2">
    <source>
        <dbReference type="EMBL" id="NUW46215.1"/>
    </source>
</evidence>
<keyword evidence="3" id="KW-1185">Reference proteome</keyword>
<dbReference type="Proteomes" id="UP000546126">
    <property type="component" value="Unassembled WGS sequence"/>
</dbReference>
<dbReference type="EMBL" id="JABWGO010000015">
    <property type="protein sequence ID" value="NUW46215.1"/>
    <property type="molecule type" value="Genomic_DNA"/>
</dbReference>
<feature type="transmembrane region" description="Helical" evidence="1">
    <location>
        <begin position="119"/>
        <end position="138"/>
    </location>
</feature>
<evidence type="ECO:0000256" key="1">
    <source>
        <dbReference type="SAM" id="Phobius"/>
    </source>
</evidence>
<keyword evidence="1" id="KW-0812">Transmembrane</keyword>
<protein>
    <submittedName>
        <fullName evidence="2">Uncharacterized protein</fullName>
    </submittedName>
</protein>
<reference evidence="2 3" key="1">
    <citation type="submission" date="2020-06" db="EMBL/GenBank/DDBJ databases">
        <authorList>
            <person name="Chanama M."/>
        </authorList>
    </citation>
    <scope>NUCLEOTIDE SEQUENCE [LARGE SCALE GENOMIC DNA]</scope>
    <source>
        <strain evidence="2 3">TBRC6557</strain>
    </source>
</reference>
<accession>A0A7Y6IXZ9</accession>
<dbReference type="AlphaFoldDB" id="A0A7Y6IXZ9"/>
<evidence type="ECO:0000313" key="3">
    <source>
        <dbReference type="Proteomes" id="UP000546126"/>
    </source>
</evidence>
<sequence>MNPHDAQASLDAVRRLQDRTRDEIVRQSFSPPFVILAALGLFVAFASTDLERPWNFVGGALGAALYGGIGILREHRACTRRKFIPQELLFHLGLLAFFVVIYSIGRIAAWALLAVPAEGLPSQAMVGAALAAVAYVAATPLNRRALKAIVRQDGGPI</sequence>
<organism evidence="2 3">
    <name type="scientific">Nonomuraea rhodomycinica</name>
    <dbReference type="NCBI Taxonomy" id="1712872"/>
    <lineage>
        <taxon>Bacteria</taxon>
        <taxon>Bacillati</taxon>
        <taxon>Actinomycetota</taxon>
        <taxon>Actinomycetes</taxon>
        <taxon>Streptosporangiales</taxon>
        <taxon>Streptosporangiaceae</taxon>
        <taxon>Nonomuraea</taxon>
    </lineage>
</organism>
<feature type="transmembrane region" description="Helical" evidence="1">
    <location>
        <begin position="92"/>
        <end position="113"/>
    </location>
</feature>
<name>A0A7Y6IXZ9_9ACTN</name>
<gene>
    <name evidence="2" type="ORF">HT134_39790</name>
</gene>
<keyword evidence="1" id="KW-1133">Transmembrane helix</keyword>
<feature type="transmembrane region" description="Helical" evidence="1">
    <location>
        <begin position="54"/>
        <end position="72"/>
    </location>
</feature>
<keyword evidence="1" id="KW-0472">Membrane</keyword>